<dbReference type="Gene3D" id="1.10.510.10">
    <property type="entry name" value="Transferase(Phosphotransferase) domain 1"/>
    <property type="match status" value="1"/>
</dbReference>
<proteinExistence type="predicted"/>
<sequence>MGRPVVISTTLLRPRFLNSTLCRTILIFVFLAFFHQQRLFWTYRNALSAKYSQTRFPEVPPGSWRQVAQPSSLDVHRLLKTRKDWKILGHGWEGNTFLFEGSVIKTFKPGRSPFRNCVPNAKGKGDQGARWPTEIPASLTFGHVWDGVLASASNASGGFVPVESWFMAPSSSSVPEWHLVTPFLPGGSLDSLAHKLRASNNKGFRDLDMQYRPSFNRLLRTFNTLHASGFCHDDVKPSNVFLQNSSHWLLGDLGNVRNIDHPFHSSQIWRDNHQLEDCRANDVVRALKSYLQFIRAAANDSFVFDEVFFEGKETLSRLFWWTIDDAKVMSAEELRVRSEVESPMQTARPYALVSASSYKEPSLLRRIFVSRCKRLSHAVNIALRARFSERHARFMAMTWVFGIQVSDC</sequence>
<comment type="caution">
    <text evidence="3">The sequence shown here is derived from an EMBL/GenBank/DDBJ whole genome shotgun (WGS) entry which is preliminary data.</text>
</comment>
<keyword evidence="1" id="KW-0812">Transmembrane</keyword>
<dbReference type="GO" id="GO:0004672">
    <property type="term" value="F:protein kinase activity"/>
    <property type="evidence" value="ECO:0007669"/>
    <property type="project" value="InterPro"/>
</dbReference>
<dbReference type="GO" id="GO:0005524">
    <property type="term" value="F:ATP binding"/>
    <property type="evidence" value="ECO:0007669"/>
    <property type="project" value="InterPro"/>
</dbReference>
<dbReference type="Pfam" id="PF00069">
    <property type="entry name" value="Pkinase"/>
    <property type="match status" value="1"/>
</dbReference>
<evidence type="ECO:0000313" key="3">
    <source>
        <dbReference type="EMBL" id="KAF2262037.1"/>
    </source>
</evidence>
<name>A0A9P4K688_9PLEO</name>
<reference evidence="4" key="1">
    <citation type="journal article" date="2020" name="Stud. Mycol.">
        <title>101 Dothideomycetes genomes: A test case for predicting lifestyles and emergence of pathogens.</title>
        <authorList>
            <person name="Haridas S."/>
            <person name="Albert R."/>
            <person name="Binder M."/>
            <person name="Bloem J."/>
            <person name="LaButti K."/>
            <person name="Salamov A."/>
            <person name="Andreopoulos B."/>
            <person name="Baker S."/>
            <person name="Barry K."/>
            <person name="Bills G."/>
            <person name="Bluhm B."/>
            <person name="Cannon C."/>
            <person name="Castanera R."/>
            <person name="Culley D."/>
            <person name="Daum C."/>
            <person name="Ezra D."/>
            <person name="Gonzalez J."/>
            <person name="Henrissat B."/>
            <person name="Kuo A."/>
            <person name="Liang C."/>
            <person name="Lipzen A."/>
            <person name="Lutzoni F."/>
            <person name="Magnuson J."/>
            <person name="Mondo S."/>
            <person name="Nolan M."/>
            <person name="Ohm R."/>
            <person name="Pangilinan J."/>
            <person name="Park H.-J."/>
            <person name="Ramirez L."/>
            <person name="Alfaro M."/>
            <person name="Sun H."/>
            <person name="Tritt A."/>
            <person name="Yoshinaga Y."/>
            <person name="Zwiers L.-H."/>
            <person name="Turgeon B."/>
            <person name="Goodwin S."/>
            <person name="Spatafora J."/>
            <person name="Crous P."/>
            <person name="Grigoriev I."/>
        </authorList>
    </citation>
    <scope>NUCLEOTIDE SEQUENCE [LARGE SCALE GENOMIC DNA]</scope>
    <source>
        <strain evidence="4">CBS 304.66</strain>
    </source>
</reference>
<evidence type="ECO:0000313" key="4">
    <source>
        <dbReference type="Proteomes" id="UP000800093"/>
    </source>
</evidence>
<dbReference type="PROSITE" id="PS50011">
    <property type="entry name" value="PROTEIN_KINASE_DOM"/>
    <property type="match status" value="1"/>
</dbReference>
<feature type="transmembrane region" description="Helical" evidence="1">
    <location>
        <begin position="16"/>
        <end position="34"/>
    </location>
</feature>
<dbReference type="EMBL" id="ML986645">
    <property type="protein sequence ID" value="KAF2262037.1"/>
    <property type="molecule type" value="Genomic_DNA"/>
</dbReference>
<dbReference type="InterPro" id="IPR000719">
    <property type="entry name" value="Prot_kinase_dom"/>
</dbReference>
<dbReference type="PROSITE" id="PS00108">
    <property type="entry name" value="PROTEIN_KINASE_ST"/>
    <property type="match status" value="1"/>
</dbReference>
<accession>A0A9P4K688</accession>
<feature type="domain" description="Protein kinase" evidence="2">
    <location>
        <begin position="82"/>
        <end position="408"/>
    </location>
</feature>
<evidence type="ECO:0000259" key="2">
    <source>
        <dbReference type="PROSITE" id="PS50011"/>
    </source>
</evidence>
<organism evidence="3 4">
    <name type="scientific">Lojkania enalia</name>
    <dbReference type="NCBI Taxonomy" id="147567"/>
    <lineage>
        <taxon>Eukaryota</taxon>
        <taxon>Fungi</taxon>
        <taxon>Dikarya</taxon>
        <taxon>Ascomycota</taxon>
        <taxon>Pezizomycotina</taxon>
        <taxon>Dothideomycetes</taxon>
        <taxon>Pleosporomycetidae</taxon>
        <taxon>Pleosporales</taxon>
        <taxon>Pleosporales incertae sedis</taxon>
        <taxon>Lojkania</taxon>
    </lineage>
</organism>
<evidence type="ECO:0000256" key="1">
    <source>
        <dbReference type="SAM" id="Phobius"/>
    </source>
</evidence>
<dbReference type="Proteomes" id="UP000800093">
    <property type="component" value="Unassembled WGS sequence"/>
</dbReference>
<dbReference type="AlphaFoldDB" id="A0A9P4K688"/>
<dbReference type="OrthoDB" id="5337378at2759"/>
<gene>
    <name evidence="3" type="ORF">CC78DRAFT_325908</name>
</gene>
<dbReference type="InterPro" id="IPR011009">
    <property type="entry name" value="Kinase-like_dom_sf"/>
</dbReference>
<keyword evidence="4" id="KW-1185">Reference proteome</keyword>
<keyword evidence="1" id="KW-0472">Membrane</keyword>
<dbReference type="InterPro" id="IPR008271">
    <property type="entry name" value="Ser/Thr_kinase_AS"/>
</dbReference>
<protein>
    <recommendedName>
        <fullName evidence="2">Protein kinase domain-containing protein</fullName>
    </recommendedName>
</protein>
<dbReference type="SUPFAM" id="SSF56112">
    <property type="entry name" value="Protein kinase-like (PK-like)"/>
    <property type="match status" value="1"/>
</dbReference>
<keyword evidence="1" id="KW-1133">Transmembrane helix</keyword>